<dbReference type="EMBL" id="BSXT01005598">
    <property type="protein sequence ID" value="GMF60980.1"/>
    <property type="molecule type" value="Genomic_DNA"/>
</dbReference>
<reference evidence="2" key="1">
    <citation type="submission" date="2023-04" db="EMBL/GenBank/DDBJ databases">
        <title>Phytophthora fragariaefolia NBRC 109709.</title>
        <authorList>
            <person name="Ichikawa N."/>
            <person name="Sato H."/>
            <person name="Tonouchi N."/>
        </authorList>
    </citation>
    <scope>NUCLEOTIDE SEQUENCE</scope>
    <source>
        <strain evidence="2">NBRC 109709</strain>
    </source>
</reference>
<evidence type="ECO:0000313" key="3">
    <source>
        <dbReference type="Proteomes" id="UP001165121"/>
    </source>
</evidence>
<dbReference type="AlphaFoldDB" id="A0A9W6YFG9"/>
<proteinExistence type="predicted"/>
<organism evidence="2 3">
    <name type="scientific">Phytophthora fragariaefolia</name>
    <dbReference type="NCBI Taxonomy" id="1490495"/>
    <lineage>
        <taxon>Eukaryota</taxon>
        <taxon>Sar</taxon>
        <taxon>Stramenopiles</taxon>
        <taxon>Oomycota</taxon>
        <taxon>Peronosporomycetes</taxon>
        <taxon>Peronosporales</taxon>
        <taxon>Peronosporaceae</taxon>
        <taxon>Phytophthora</taxon>
    </lineage>
</organism>
<feature type="compositionally biased region" description="Polar residues" evidence="1">
    <location>
        <begin position="122"/>
        <end position="133"/>
    </location>
</feature>
<evidence type="ECO:0000313" key="2">
    <source>
        <dbReference type="EMBL" id="GMF60980.1"/>
    </source>
</evidence>
<feature type="region of interest" description="Disordered" evidence="1">
    <location>
        <begin position="103"/>
        <end position="133"/>
    </location>
</feature>
<accession>A0A9W6YFG9</accession>
<dbReference type="Proteomes" id="UP001165121">
    <property type="component" value="Unassembled WGS sequence"/>
</dbReference>
<sequence length="133" mass="14952">MQVCSSGASKSQSLNSVSLTSGYHEILTSTSLKMTTYLNQVNDPDDKEPVQSSETQVELPPRIQLRCLVNNSAIRCRRSRPIFRPRCQIQAHTQVKFIQQDQIMQKRGDETAEKKEGEVGSRSLTNNRGLFPA</sequence>
<protein>
    <submittedName>
        <fullName evidence="2">Unnamed protein product</fullName>
    </submittedName>
</protein>
<evidence type="ECO:0000256" key="1">
    <source>
        <dbReference type="SAM" id="MobiDB-lite"/>
    </source>
</evidence>
<comment type="caution">
    <text evidence="2">The sequence shown here is derived from an EMBL/GenBank/DDBJ whole genome shotgun (WGS) entry which is preliminary data.</text>
</comment>
<feature type="compositionally biased region" description="Basic and acidic residues" evidence="1">
    <location>
        <begin position="104"/>
        <end position="119"/>
    </location>
</feature>
<keyword evidence="3" id="KW-1185">Reference proteome</keyword>
<gene>
    <name evidence="2" type="ORF">Pfra01_002652900</name>
</gene>
<name>A0A9W6YFG9_9STRA</name>